<evidence type="ECO:0000313" key="4">
    <source>
        <dbReference type="Proteomes" id="UP000033066"/>
    </source>
</evidence>
<dbReference type="KEGG" id="mbak:MSBR3_0684"/>
<keyword evidence="2" id="KW-0812">Transmembrane</keyword>
<feature type="transmembrane region" description="Helical" evidence="2">
    <location>
        <begin position="321"/>
        <end position="339"/>
    </location>
</feature>
<protein>
    <submittedName>
        <fullName evidence="3">Uncharacterized protein</fullName>
    </submittedName>
</protein>
<feature type="compositionally biased region" description="Low complexity" evidence="1">
    <location>
        <begin position="449"/>
        <end position="483"/>
    </location>
</feature>
<gene>
    <name evidence="3" type="ORF">MSBR3_0684</name>
</gene>
<evidence type="ECO:0000256" key="1">
    <source>
        <dbReference type="SAM" id="MobiDB-lite"/>
    </source>
</evidence>
<dbReference type="HOGENOM" id="CLU_552779_0_0_2"/>
<evidence type="ECO:0000313" key="3">
    <source>
        <dbReference type="EMBL" id="AKB81262.1"/>
    </source>
</evidence>
<keyword evidence="2" id="KW-1133">Transmembrane helix</keyword>
<organism evidence="3 4">
    <name type="scientific">Methanosarcina barkeri 3</name>
    <dbReference type="NCBI Taxonomy" id="1434107"/>
    <lineage>
        <taxon>Archaea</taxon>
        <taxon>Methanobacteriati</taxon>
        <taxon>Methanobacteriota</taxon>
        <taxon>Stenosarchaea group</taxon>
        <taxon>Methanomicrobia</taxon>
        <taxon>Methanosarcinales</taxon>
        <taxon>Methanosarcinaceae</taxon>
        <taxon>Methanosarcina</taxon>
    </lineage>
</organism>
<feature type="compositionally biased region" description="Low complexity" evidence="1">
    <location>
        <begin position="137"/>
        <end position="171"/>
    </location>
</feature>
<keyword evidence="4" id="KW-1185">Reference proteome</keyword>
<accession>A0A0E3SK73</accession>
<proteinExistence type="predicted"/>
<feature type="compositionally biased region" description="Gly residues" evidence="1">
    <location>
        <begin position="436"/>
        <end position="448"/>
    </location>
</feature>
<dbReference type="Proteomes" id="UP000033066">
    <property type="component" value="Chromosome"/>
</dbReference>
<sequence length="493" mass="54660">MQNSASEFDDSCSEVAIYNSSGRLLQGSERFKETWEYSELAKQLDIKRSALYAEFRGHELLLGCSLLVKIRKGREERVVFIECFPKEAVTEAPGWINKFYADAKSRTEGLQSIRYQVIGLWKEGDIFDLFIPKSPKNLKNSKNPKGLKSPKNSASPKNSKNLKNSASPKNLENAGNFPDFLERKVLSREGVSILTQDLSSGLFLLAGLIFKLKSVLFPDFSLALSLSLYPSKTDISVGPGEFDPDFSFESGEIRISSVHNKKENPEEKNEIIERVQEEGLKDHENISNYNYFNSDHPVGSASSKIQEASSKKNKIWQKKKIAGYACCFFLFVMAGLLILSKAGLEPGFLSFNISKNNGTDFPPFRVQLEVREDINSQTQDLRNENTSKMQLPVSSFPGNGSSNRFSVNPVERAQNSSHKPEDLVKETNNSSEVGDEGAGSSAGAGNGAAGNESIGNGILESQNVESQNVENQNVKNQNVENQNLEMGIPKKQR</sequence>
<evidence type="ECO:0000256" key="2">
    <source>
        <dbReference type="SAM" id="Phobius"/>
    </source>
</evidence>
<feature type="region of interest" description="Disordered" evidence="1">
    <location>
        <begin position="379"/>
        <end position="493"/>
    </location>
</feature>
<name>A0A0E3SK73_METBA</name>
<dbReference type="AlphaFoldDB" id="A0A0E3SK73"/>
<dbReference type="STRING" id="1434107.MSBR3_0684"/>
<reference evidence="3" key="1">
    <citation type="submission" date="2014-07" db="EMBL/GenBank/DDBJ databases">
        <title>Methanogenic archaea and the global carbon cycle.</title>
        <authorList>
            <person name="Henriksen J.R."/>
            <person name="Luke J."/>
            <person name="Reinhart S."/>
            <person name="Benedict M.N."/>
            <person name="Youngblut N.D."/>
            <person name="Metcalf M.E."/>
            <person name="Whitaker R.J."/>
            <person name="Metcalf W.W."/>
        </authorList>
    </citation>
    <scope>NUCLEOTIDE SEQUENCE [LARGE SCALE GENOMIC DNA]</scope>
    <source>
        <strain evidence="3">3</strain>
    </source>
</reference>
<feature type="region of interest" description="Disordered" evidence="1">
    <location>
        <begin position="137"/>
        <end position="173"/>
    </location>
</feature>
<keyword evidence="2" id="KW-0472">Membrane</keyword>
<dbReference type="PATRIC" id="fig|1434107.4.peg.910"/>
<dbReference type="EMBL" id="CP009517">
    <property type="protein sequence ID" value="AKB81262.1"/>
    <property type="molecule type" value="Genomic_DNA"/>
</dbReference>
<feature type="compositionally biased region" description="Polar residues" evidence="1">
    <location>
        <begin position="379"/>
        <end position="406"/>
    </location>
</feature>